<comment type="similarity">
    <text evidence="8 9">Belongs to the TonB-dependent receptor family.</text>
</comment>
<feature type="domain" description="TonB-dependent receptor plug" evidence="12">
    <location>
        <begin position="68"/>
        <end position="189"/>
    </location>
</feature>
<evidence type="ECO:0000256" key="2">
    <source>
        <dbReference type="ARBA" id="ARBA00022448"/>
    </source>
</evidence>
<protein>
    <submittedName>
        <fullName evidence="13">TonB-dependent receptor</fullName>
    </submittedName>
</protein>
<keyword evidence="6 8" id="KW-0472">Membrane</keyword>
<gene>
    <name evidence="13" type="ORF">SNE34_11290</name>
</gene>
<keyword evidence="2 8" id="KW-0813">Transport</keyword>
<dbReference type="InterPro" id="IPR039426">
    <property type="entry name" value="TonB-dep_rcpt-like"/>
</dbReference>
<comment type="caution">
    <text evidence="13">The sequence shown here is derived from an EMBL/GenBank/DDBJ whole genome shotgun (WGS) entry which is preliminary data.</text>
</comment>
<evidence type="ECO:0000256" key="4">
    <source>
        <dbReference type="ARBA" id="ARBA00022692"/>
    </source>
</evidence>
<evidence type="ECO:0000313" key="14">
    <source>
        <dbReference type="Proteomes" id="UP001355056"/>
    </source>
</evidence>
<evidence type="ECO:0000256" key="7">
    <source>
        <dbReference type="ARBA" id="ARBA00023237"/>
    </source>
</evidence>
<evidence type="ECO:0000256" key="8">
    <source>
        <dbReference type="PROSITE-ProRule" id="PRU01360"/>
    </source>
</evidence>
<dbReference type="EMBL" id="JAXGFP010000005">
    <property type="protein sequence ID" value="MEG3184592.1"/>
    <property type="molecule type" value="Genomic_DNA"/>
</dbReference>
<evidence type="ECO:0000256" key="5">
    <source>
        <dbReference type="ARBA" id="ARBA00023077"/>
    </source>
</evidence>
<dbReference type="InterPro" id="IPR012910">
    <property type="entry name" value="Plug_dom"/>
</dbReference>
<evidence type="ECO:0000259" key="11">
    <source>
        <dbReference type="Pfam" id="PF00593"/>
    </source>
</evidence>
<evidence type="ECO:0000259" key="12">
    <source>
        <dbReference type="Pfam" id="PF07715"/>
    </source>
</evidence>
<keyword evidence="3 8" id="KW-1134">Transmembrane beta strand</keyword>
<keyword evidence="7 8" id="KW-0998">Cell outer membrane</keyword>
<feature type="chain" id="PRO_5045491335" evidence="10">
    <location>
        <begin position="26"/>
        <end position="853"/>
    </location>
</feature>
<dbReference type="PANTHER" id="PTHR47234">
    <property type="match status" value="1"/>
</dbReference>
<keyword evidence="5 9" id="KW-0798">TonB box</keyword>
<evidence type="ECO:0000256" key="10">
    <source>
        <dbReference type="SAM" id="SignalP"/>
    </source>
</evidence>
<dbReference type="Gene3D" id="2.170.130.10">
    <property type="entry name" value="TonB-dependent receptor, plug domain"/>
    <property type="match status" value="1"/>
</dbReference>
<feature type="signal peptide" evidence="10">
    <location>
        <begin position="1"/>
        <end position="25"/>
    </location>
</feature>
<comment type="subcellular location">
    <subcellularLocation>
        <location evidence="1 8">Cell outer membrane</location>
        <topology evidence="1 8">Multi-pass membrane protein</topology>
    </subcellularLocation>
</comment>
<dbReference type="Gene3D" id="2.40.170.20">
    <property type="entry name" value="TonB-dependent receptor, beta-barrel domain"/>
    <property type="match status" value="1"/>
</dbReference>
<dbReference type="InterPro" id="IPR036942">
    <property type="entry name" value="Beta-barrel_TonB_sf"/>
</dbReference>
<dbReference type="PANTHER" id="PTHR47234:SF3">
    <property type="entry name" value="SECRETIN_TONB SHORT N-TERMINAL DOMAIN-CONTAINING PROTEIN"/>
    <property type="match status" value="1"/>
</dbReference>
<dbReference type="InterPro" id="IPR000531">
    <property type="entry name" value="Beta-barrel_TonB"/>
</dbReference>
<dbReference type="InterPro" id="IPR037066">
    <property type="entry name" value="Plug_dom_sf"/>
</dbReference>
<dbReference type="SUPFAM" id="SSF56935">
    <property type="entry name" value="Porins"/>
    <property type="match status" value="1"/>
</dbReference>
<keyword evidence="13" id="KW-0675">Receptor</keyword>
<evidence type="ECO:0000313" key="13">
    <source>
        <dbReference type="EMBL" id="MEG3184592.1"/>
    </source>
</evidence>
<dbReference type="CDD" id="cd01347">
    <property type="entry name" value="ligand_gated_channel"/>
    <property type="match status" value="1"/>
</dbReference>
<dbReference type="PROSITE" id="PS52016">
    <property type="entry name" value="TONB_DEPENDENT_REC_3"/>
    <property type="match status" value="1"/>
</dbReference>
<keyword evidence="10" id="KW-0732">Signal</keyword>
<accession>A0ABU7Z036</accession>
<keyword evidence="14" id="KW-1185">Reference proteome</keyword>
<dbReference type="Pfam" id="PF00593">
    <property type="entry name" value="TonB_dep_Rec_b-barrel"/>
    <property type="match status" value="1"/>
</dbReference>
<evidence type="ECO:0000256" key="3">
    <source>
        <dbReference type="ARBA" id="ARBA00022452"/>
    </source>
</evidence>
<dbReference type="Pfam" id="PF07715">
    <property type="entry name" value="Plug"/>
    <property type="match status" value="1"/>
</dbReference>
<dbReference type="Proteomes" id="UP001355056">
    <property type="component" value="Unassembled WGS sequence"/>
</dbReference>
<evidence type="ECO:0000256" key="1">
    <source>
        <dbReference type="ARBA" id="ARBA00004571"/>
    </source>
</evidence>
<evidence type="ECO:0000256" key="9">
    <source>
        <dbReference type="RuleBase" id="RU003357"/>
    </source>
</evidence>
<keyword evidence="4 8" id="KW-0812">Transmembrane</keyword>
<proteinExistence type="inferred from homology"/>
<sequence length="853" mass="92137">MSVYRNRLALAVAAIVASHAFTASATAQQVTPAEPVAPEASAQQATEPAATTLDMVQVTGSRVRGRTAEDTAAPVDIIGQEELTATGALEVGQALQMLEPSFNFSRTTISDGTDILRPATLRALGPDQVLILVNGKRRHQQALVNVQQSIARGTAGTDINAIPISAIERIEVLRDGAAAQYGSDAIAGVINIILKNQTEHTDVVVQAGQTYEGDGELYSGSVNTGFELGDDGFLNLSLEYRDRGETNRAGIATTNALGWYTPEEFAAGERAVKLRIGQADSSDAYLWMNGAVGAGAGEIYWFGGLSRREGSSYGFFRGPLDNRTVPALYPDGFLPNIVTTVDDTSLAVGYRAPLGDSSWDMDVSVTHGRNEFGFEESDSVNVSWWYEPIDPANPAAGIYGASPVSADTGTLEFDQTTFNLDFRGSVGGFNDQPLYLATGVEYREDNYAITAGDPVSYTYGRTDNRDLEIRGQAGDIAQPGMQGFPGFSPNEAVDDGRHSMAVYLDAETNLTERLLLGGAVRFEDYSDFGNTTIGKLSARFDATETFAVRGTVSTGFRAPGAQQLFYSQRSTNLNADGVLTDTLTARQDSDVTRAFGIEPLQEETSTSGTLGFVFTPNERFSLTMDVFRIDIDERIIFSSNLSPEDAATCLPDNSNCPIRAILDPIGVGQVLFFTNAIDTRTTGLDIVANHNTVFDGGSSLNLTALVHFNKTEVKDRRSQSPILTPEQLFDDAQVTLIEEGQPRAHHVLQAVWETGPWQVTGRGNYYGSVAGEGFTGVTQTWGGKALFDLGVSYAVSDNLKLSVGGNNIFDEYPDNWDPDTQFPFPQLGFTYGWETLPFGINGGSYYARMDWRF</sequence>
<reference evidence="13 14" key="1">
    <citation type="journal article" date="2016" name="Int. J. Syst. Evol. Microbiol.">
        <title>Lysobacter erysipheiresistens sp. nov., an antagonist of powdery mildew, isolated from tobacco-cultivated soil.</title>
        <authorList>
            <person name="Xie B."/>
            <person name="Li T."/>
            <person name="Lin X."/>
            <person name="Wang C.J."/>
            <person name="Chen Y.J."/>
            <person name="Liu W.J."/>
            <person name="Zhao Z.W."/>
        </authorList>
    </citation>
    <scope>NUCLEOTIDE SEQUENCE [LARGE SCALE GENOMIC DNA]</scope>
    <source>
        <strain evidence="13 14">RS-LYSO-3</strain>
    </source>
</reference>
<evidence type="ECO:0000256" key="6">
    <source>
        <dbReference type="ARBA" id="ARBA00023136"/>
    </source>
</evidence>
<dbReference type="RefSeq" id="WP_332617236.1">
    <property type="nucleotide sequence ID" value="NZ_JAXGFP010000005.1"/>
</dbReference>
<feature type="domain" description="TonB-dependent receptor-like beta-barrel" evidence="11">
    <location>
        <begin position="319"/>
        <end position="808"/>
    </location>
</feature>
<name>A0ABU7Z036_9GAMM</name>
<organism evidence="13 14">
    <name type="scientific">Novilysobacter erysipheiresistens</name>
    <dbReference type="NCBI Taxonomy" id="1749332"/>
    <lineage>
        <taxon>Bacteria</taxon>
        <taxon>Pseudomonadati</taxon>
        <taxon>Pseudomonadota</taxon>
        <taxon>Gammaproteobacteria</taxon>
        <taxon>Lysobacterales</taxon>
        <taxon>Lysobacteraceae</taxon>
        <taxon>Novilysobacter</taxon>
    </lineage>
</organism>